<dbReference type="SMART" id="SM00346">
    <property type="entry name" value="HTH_ICLR"/>
    <property type="match status" value="1"/>
</dbReference>
<comment type="caution">
    <text evidence="6">The sequence shown here is derived from an EMBL/GenBank/DDBJ whole genome shotgun (WGS) entry which is preliminary data.</text>
</comment>
<dbReference type="SUPFAM" id="SSF55781">
    <property type="entry name" value="GAF domain-like"/>
    <property type="match status" value="1"/>
</dbReference>
<feature type="domain" description="IclR-ED" evidence="5">
    <location>
        <begin position="76"/>
        <end position="260"/>
    </location>
</feature>
<dbReference type="GO" id="GO:0003677">
    <property type="term" value="F:DNA binding"/>
    <property type="evidence" value="ECO:0007669"/>
    <property type="project" value="UniProtKB-KW"/>
</dbReference>
<protein>
    <submittedName>
        <fullName evidence="6">IclR family transcriptional regulator</fullName>
    </submittedName>
</protein>
<dbReference type="GO" id="GO:0006355">
    <property type="term" value="P:regulation of DNA-templated transcription"/>
    <property type="evidence" value="ECO:0007669"/>
    <property type="project" value="UniProtKB-ARBA"/>
</dbReference>
<dbReference type="CDD" id="cd00090">
    <property type="entry name" value="HTH_ARSR"/>
    <property type="match status" value="1"/>
</dbReference>
<dbReference type="InterPro" id="IPR029016">
    <property type="entry name" value="GAF-like_dom_sf"/>
</dbReference>
<dbReference type="SUPFAM" id="SSF46785">
    <property type="entry name" value="Winged helix' DNA-binding domain"/>
    <property type="match status" value="1"/>
</dbReference>
<dbReference type="Gene3D" id="1.10.10.10">
    <property type="entry name" value="Winged helix-like DNA-binding domain superfamily/Winged helix DNA-binding domain"/>
    <property type="match status" value="1"/>
</dbReference>
<dbReference type="PROSITE" id="PS51078">
    <property type="entry name" value="ICLR_ED"/>
    <property type="match status" value="1"/>
</dbReference>
<evidence type="ECO:0000313" key="7">
    <source>
        <dbReference type="Proteomes" id="UP001595925"/>
    </source>
</evidence>
<dbReference type="PROSITE" id="PS51077">
    <property type="entry name" value="HTH_ICLR"/>
    <property type="match status" value="1"/>
</dbReference>
<keyword evidence="3" id="KW-0804">Transcription</keyword>
<dbReference type="InterPro" id="IPR014757">
    <property type="entry name" value="Tscrpt_reg_IclR_C"/>
</dbReference>
<dbReference type="InterPro" id="IPR005471">
    <property type="entry name" value="Tscrpt_reg_IclR_N"/>
</dbReference>
<dbReference type="InterPro" id="IPR036390">
    <property type="entry name" value="WH_DNA-bd_sf"/>
</dbReference>
<dbReference type="InterPro" id="IPR050707">
    <property type="entry name" value="HTH_MetabolicPath_Reg"/>
</dbReference>
<dbReference type="RefSeq" id="WP_224829915.1">
    <property type="nucleotide sequence ID" value="NZ_JAIVEF010000031.1"/>
</dbReference>
<evidence type="ECO:0000256" key="2">
    <source>
        <dbReference type="ARBA" id="ARBA00023125"/>
    </source>
</evidence>
<organism evidence="6 7">
    <name type="scientific">Saliphagus infecundisoli</name>
    <dbReference type="NCBI Taxonomy" id="1849069"/>
    <lineage>
        <taxon>Archaea</taxon>
        <taxon>Methanobacteriati</taxon>
        <taxon>Methanobacteriota</taxon>
        <taxon>Stenosarchaea group</taxon>
        <taxon>Halobacteria</taxon>
        <taxon>Halobacteriales</taxon>
        <taxon>Natrialbaceae</taxon>
        <taxon>Saliphagus</taxon>
    </lineage>
</organism>
<sequence>MNNNGNGSDSSSKNRISAVERAFKIINVLRNEGPHTATDLSDHLDIPKSTAYIYLRTLQDLGYVINEDGTYRLSLRFLEVGGNIRREMDIYNVARGEIDELSHKTGEIGTIGYEENGQRVLLYISEPHDAVADNATTGEFTEMHWTAVGKALLSQRSDDEIRAIVEESGLPKGTEQTITEIEELLQEIDTIRSQGYSLEDEERTSGVRALSIPIESGEQLKNIAISVAGPKHRFSDDRIQDELLPELRNTANVIELQYKHY</sequence>
<dbReference type="InterPro" id="IPR036388">
    <property type="entry name" value="WH-like_DNA-bd_sf"/>
</dbReference>
<reference evidence="6 7" key="1">
    <citation type="journal article" date="2019" name="Int. J. Syst. Evol. Microbiol.">
        <title>The Global Catalogue of Microorganisms (GCM) 10K type strain sequencing project: providing services to taxonomists for standard genome sequencing and annotation.</title>
        <authorList>
            <consortium name="The Broad Institute Genomics Platform"/>
            <consortium name="The Broad Institute Genome Sequencing Center for Infectious Disease"/>
            <person name="Wu L."/>
            <person name="Ma J."/>
        </authorList>
    </citation>
    <scope>NUCLEOTIDE SEQUENCE [LARGE SCALE GENOMIC DNA]</scope>
    <source>
        <strain evidence="6 7">CGMCC 1.15824</strain>
    </source>
</reference>
<dbReference type="Pfam" id="PF01614">
    <property type="entry name" value="IclR_C"/>
    <property type="match status" value="1"/>
</dbReference>
<dbReference type="InterPro" id="IPR011991">
    <property type="entry name" value="ArsR-like_HTH"/>
</dbReference>
<evidence type="ECO:0000259" key="5">
    <source>
        <dbReference type="PROSITE" id="PS51078"/>
    </source>
</evidence>
<dbReference type="PANTHER" id="PTHR30136">
    <property type="entry name" value="HELIX-TURN-HELIX TRANSCRIPTIONAL REGULATOR, ICLR FAMILY"/>
    <property type="match status" value="1"/>
</dbReference>
<keyword evidence="1" id="KW-0805">Transcription regulation</keyword>
<evidence type="ECO:0000313" key="6">
    <source>
        <dbReference type="EMBL" id="MFC4987883.1"/>
    </source>
</evidence>
<evidence type="ECO:0000256" key="3">
    <source>
        <dbReference type="ARBA" id="ARBA00023163"/>
    </source>
</evidence>
<keyword evidence="7" id="KW-1185">Reference proteome</keyword>
<gene>
    <name evidence="6" type="ORF">ACFPFO_08985</name>
</gene>
<accession>A0ABD5QDX9</accession>
<dbReference type="Gene3D" id="3.30.450.40">
    <property type="match status" value="1"/>
</dbReference>
<dbReference type="EMBL" id="JBHSJG010000034">
    <property type="protein sequence ID" value="MFC4987883.1"/>
    <property type="molecule type" value="Genomic_DNA"/>
</dbReference>
<feature type="domain" description="HTH iclR-type" evidence="4">
    <location>
        <begin position="16"/>
        <end position="75"/>
    </location>
</feature>
<dbReference type="PANTHER" id="PTHR30136:SF35">
    <property type="entry name" value="HTH-TYPE TRANSCRIPTIONAL REGULATOR RV1719"/>
    <property type="match status" value="1"/>
</dbReference>
<keyword evidence="2" id="KW-0238">DNA-binding</keyword>
<proteinExistence type="predicted"/>
<dbReference type="Proteomes" id="UP001595925">
    <property type="component" value="Unassembled WGS sequence"/>
</dbReference>
<name>A0ABD5QDX9_9EURY</name>
<dbReference type="Pfam" id="PF09339">
    <property type="entry name" value="HTH_IclR"/>
    <property type="match status" value="1"/>
</dbReference>
<dbReference type="AlphaFoldDB" id="A0ABD5QDX9"/>
<evidence type="ECO:0000259" key="4">
    <source>
        <dbReference type="PROSITE" id="PS51077"/>
    </source>
</evidence>
<evidence type="ECO:0000256" key="1">
    <source>
        <dbReference type="ARBA" id="ARBA00023015"/>
    </source>
</evidence>